<evidence type="ECO:0000259" key="4">
    <source>
        <dbReference type="Pfam" id="PF05986"/>
    </source>
</evidence>
<feature type="region of interest" description="Disordered" evidence="3">
    <location>
        <begin position="366"/>
        <end position="398"/>
    </location>
</feature>
<evidence type="ECO:0000256" key="1">
    <source>
        <dbReference type="ARBA" id="ARBA00004613"/>
    </source>
</evidence>
<dbReference type="Proteomes" id="UP000694420">
    <property type="component" value="Unplaced"/>
</dbReference>
<evidence type="ECO:0000256" key="2">
    <source>
        <dbReference type="ARBA" id="ARBA00022525"/>
    </source>
</evidence>
<feature type="region of interest" description="Disordered" evidence="3">
    <location>
        <begin position="133"/>
        <end position="152"/>
    </location>
</feature>
<dbReference type="InterPro" id="IPR036383">
    <property type="entry name" value="TSP1_rpt_sf"/>
</dbReference>
<dbReference type="Gene3D" id="2.60.120.830">
    <property type="match status" value="1"/>
</dbReference>
<dbReference type="InterPro" id="IPR050439">
    <property type="entry name" value="ADAMTS_ADAMTS-like"/>
</dbReference>
<dbReference type="GO" id="GO:0005576">
    <property type="term" value="C:extracellular region"/>
    <property type="evidence" value="ECO:0007669"/>
    <property type="project" value="UniProtKB-SubCell"/>
</dbReference>
<name>A0A8C6YX97_NOTPE</name>
<feature type="domain" description="ADAMTS/ADAMTS-like Spacer 1" evidence="4">
    <location>
        <begin position="42"/>
        <end position="98"/>
    </location>
</feature>
<dbReference type="GO" id="GO:0030198">
    <property type="term" value="P:extracellular matrix organization"/>
    <property type="evidence" value="ECO:0007669"/>
    <property type="project" value="TreeGrafter"/>
</dbReference>
<keyword evidence="6" id="KW-1185">Reference proteome</keyword>
<dbReference type="Pfam" id="PF05986">
    <property type="entry name" value="ADAMTS_spacer1"/>
    <property type="match status" value="1"/>
</dbReference>
<dbReference type="Pfam" id="PF19030">
    <property type="entry name" value="TSP1_ADAMTS"/>
    <property type="match status" value="2"/>
</dbReference>
<dbReference type="PANTHER" id="PTHR13723:SF144">
    <property type="entry name" value="ADAMTS-LIKE PROTEIN 4"/>
    <property type="match status" value="1"/>
</dbReference>
<dbReference type="Gene3D" id="2.20.100.10">
    <property type="entry name" value="Thrombospondin type-1 (TSP1) repeat"/>
    <property type="match status" value="2"/>
</dbReference>
<evidence type="ECO:0000313" key="6">
    <source>
        <dbReference type="Proteomes" id="UP000694420"/>
    </source>
</evidence>
<dbReference type="InterPro" id="IPR000884">
    <property type="entry name" value="TSP1_rpt"/>
</dbReference>
<reference evidence="5" key="1">
    <citation type="submission" date="2025-08" db="UniProtKB">
        <authorList>
            <consortium name="Ensembl"/>
        </authorList>
    </citation>
    <scope>IDENTIFICATION</scope>
</reference>
<dbReference type="SUPFAM" id="SSF82895">
    <property type="entry name" value="TSP-1 type 1 repeat"/>
    <property type="match status" value="2"/>
</dbReference>
<dbReference type="Ensembl" id="ENSNPET00000005154.1">
    <property type="protein sequence ID" value="ENSNPEP00000005027.1"/>
    <property type="gene ID" value="ENSNPEG00000003829.1"/>
</dbReference>
<dbReference type="AlphaFoldDB" id="A0A8C6YX97"/>
<feature type="compositionally biased region" description="Gly residues" evidence="3">
    <location>
        <begin position="367"/>
        <end position="398"/>
    </location>
</feature>
<comment type="subcellular location">
    <subcellularLocation>
        <location evidence="1">Secreted</location>
    </subcellularLocation>
</comment>
<dbReference type="SMART" id="SM00209">
    <property type="entry name" value="TSP1"/>
    <property type="match status" value="2"/>
</dbReference>
<organism evidence="5 6">
    <name type="scientific">Nothoprocta perdicaria</name>
    <name type="common">Chilean tinamou</name>
    <name type="synonym">Crypturus perdicarius</name>
    <dbReference type="NCBI Taxonomy" id="30464"/>
    <lineage>
        <taxon>Eukaryota</taxon>
        <taxon>Metazoa</taxon>
        <taxon>Chordata</taxon>
        <taxon>Craniata</taxon>
        <taxon>Vertebrata</taxon>
        <taxon>Euteleostomi</taxon>
        <taxon>Archelosauria</taxon>
        <taxon>Archosauria</taxon>
        <taxon>Dinosauria</taxon>
        <taxon>Saurischia</taxon>
        <taxon>Theropoda</taxon>
        <taxon>Coelurosauria</taxon>
        <taxon>Aves</taxon>
        <taxon>Palaeognathae</taxon>
        <taxon>Tinamiformes</taxon>
        <taxon>Tinamidae</taxon>
        <taxon>Nothoprocta</taxon>
    </lineage>
</organism>
<dbReference type="InterPro" id="IPR010294">
    <property type="entry name" value="ADAMTS_spacer1"/>
</dbReference>
<proteinExistence type="predicted"/>
<evidence type="ECO:0000256" key="3">
    <source>
        <dbReference type="SAM" id="MobiDB-lite"/>
    </source>
</evidence>
<sequence length="398" mass="41153">PPATSTLATSAAAPTALATTRCLRSRLPCHSGAAALLLPTVLRSPTGDPLLNGGGVAGPPGHYEAAGTIFEYRRAGPGAPETLSAPGPTTEPLDVYVCCPPPCPTSVPSVPQCSSSIPSAPGAPSSSLVMIPALPSPPPDAPPDPSAPSSGFPVLSVLPAPPHPRTSRWSRCLRRSRSSPFSQYQLCAVPSALSPGWRQPLFRCTSRRSREEVARERCAGTPRPPAPAEPCSTPPCPAHWRAGAWSPCSGSCGVGTQQRDVRCHLRGHPAPAARCASRLPPAATRSCPLPACGRWEVQSPWSTCSVPCGQGQRSRAVRCVSTQGPMHSEAACPPPRPPARQPCNMGPCARLWLHSDWSDTVRDRKGTGMGTGMGMGRDMGTGTGMGTGMGVGTGMGQG</sequence>
<accession>A0A8C6YX97</accession>
<keyword evidence="2" id="KW-0964">Secreted</keyword>
<evidence type="ECO:0000313" key="5">
    <source>
        <dbReference type="Ensembl" id="ENSNPEP00000005027.1"/>
    </source>
</evidence>
<dbReference type="PANTHER" id="PTHR13723">
    <property type="entry name" value="ADAMTS A DISINTEGRIN AND METALLOPROTEASE WITH THROMBOSPONDIN MOTIFS PROTEASE"/>
    <property type="match status" value="1"/>
</dbReference>
<dbReference type="GO" id="GO:0004222">
    <property type="term" value="F:metalloendopeptidase activity"/>
    <property type="evidence" value="ECO:0007669"/>
    <property type="project" value="TreeGrafter"/>
</dbReference>
<feature type="compositionally biased region" description="Pro residues" evidence="3">
    <location>
        <begin position="134"/>
        <end position="146"/>
    </location>
</feature>
<dbReference type="PROSITE" id="PS50092">
    <property type="entry name" value="TSP1"/>
    <property type="match status" value="2"/>
</dbReference>
<dbReference type="GO" id="GO:0006508">
    <property type="term" value="P:proteolysis"/>
    <property type="evidence" value="ECO:0007669"/>
    <property type="project" value="TreeGrafter"/>
</dbReference>
<protein>
    <recommendedName>
        <fullName evidence="4">ADAMTS/ADAMTS-like Spacer 1 domain-containing protein</fullName>
    </recommendedName>
</protein>
<reference evidence="5" key="2">
    <citation type="submission" date="2025-09" db="UniProtKB">
        <authorList>
            <consortium name="Ensembl"/>
        </authorList>
    </citation>
    <scope>IDENTIFICATION</scope>
</reference>
<dbReference type="GO" id="GO:0031012">
    <property type="term" value="C:extracellular matrix"/>
    <property type="evidence" value="ECO:0007669"/>
    <property type="project" value="TreeGrafter"/>
</dbReference>